<feature type="domain" description="CUB" evidence="4">
    <location>
        <begin position="95"/>
        <end position="214"/>
    </location>
</feature>
<dbReference type="PANTHER" id="PTHR33236">
    <property type="entry name" value="INTRAFLAGELLAR TRANSPORT PROTEIN 122 FAMILY PROTEIN-RELATED"/>
    <property type="match status" value="1"/>
</dbReference>
<evidence type="ECO:0000256" key="3">
    <source>
        <dbReference type="SAM" id="MobiDB-lite"/>
    </source>
</evidence>
<dbReference type="PROSITE" id="PS01180">
    <property type="entry name" value="CUB"/>
    <property type="match status" value="1"/>
</dbReference>
<keyword evidence="6" id="KW-1185">Reference proteome</keyword>
<comment type="caution">
    <text evidence="5">The sequence shown here is derived from an EMBL/GenBank/DDBJ whole genome shotgun (WGS) entry which is preliminary data.</text>
</comment>
<sequence length="354" mass="38621">MQKQPIEELSAESTRHGSMESIEPYEELKENRTVTRQGKFLSLLKLVRFTNFVCNATSGSNGTCYTSAECSRLGGVEEGTCAQGYGVCCVVMKSCGDTTNVNNTYFVNENYPSSYDGTGSCQLQVTKANSNICQLRLDFDIFTISQPESTNHLCLNDQFVVDAASPVPSICGINTGNHMYIDTGVLNTSAPITLSVVTSGVTFARSWKIRVSQIPCNELYTAEPGCLQYHTGVSGKLQSFNFEFTSGLQLSNQDYAICVRMERNFCGIQYQPCVDADNVNSPLTTMSDGNVCVDRLCGDQFNTVSGSTASAAAYSFTKPFRLFYHTDSQEGASTPAEDGNRGFCLDYVQQPCTS</sequence>
<feature type="region of interest" description="Disordered" evidence="3">
    <location>
        <begin position="1"/>
        <end position="22"/>
    </location>
</feature>
<evidence type="ECO:0000256" key="2">
    <source>
        <dbReference type="PROSITE-ProRule" id="PRU00059"/>
    </source>
</evidence>
<dbReference type="InterPro" id="IPR058698">
    <property type="entry name" value="CUB_metazoa"/>
</dbReference>
<evidence type="ECO:0000259" key="4">
    <source>
        <dbReference type="PROSITE" id="PS01180"/>
    </source>
</evidence>
<name>A0A6A4W8G3_AMPAM</name>
<evidence type="ECO:0000313" key="6">
    <source>
        <dbReference type="Proteomes" id="UP000440578"/>
    </source>
</evidence>
<dbReference type="SUPFAM" id="SSF49854">
    <property type="entry name" value="Spermadhesin, CUB domain"/>
    <property type="match status" value="1"/>
</dbReference>
<gene>
    <name evidence="5" type="ORF">FJT64_002829</name>
</gene>
<proteinExistence type="predicted"/>
<evidence type="ECO:0000313" key="5">
    <source>
        <dbReference type="EMBL" id="KAF0304047.1"/>
    </source>
</evidence>
<evidence type="ECO:0000256" key="1">
    <source>
        <dbReference type="ARBA" id="ARBA00023157"/>
    </source>
</evidence>
<dbReference type="Gene3D" id="2.60.120.290">
    <property type="entry name" value="Spermadhesin, CUB domain"/>
    <property type="match status" value="1"/>
</dbReference>
<feature type="disulfide bond" evidence="2">
    <location>
        <begin position="154"/>
        <end position="171"/>
    </location>
</feature>
<comment type="caution">
    <text evidence="2">Lacks conserved residue(s) required for the propagation of feature annotation.</text>
</comment>
<organism evidence="5 6">
    <name type="scientific">Amphibalanus amphitrite</name>
    <name type="common">Striped barnacle</name>
    <name type="synonym">Balanus amphitrite</name>
    <dbReference type="NCBI Taxonomy" id="1232801"/>
    <lineage>
        <taxon>Eukaryota</taxon>
        <taxon>Metazoa</taxon>
        <taxon>Ecdysozoa</taxon>
        <taxon>Arthropoda</taxon>
        <taxon>Crustacea</taxon>
        <taxon>Multicrustacea</taxon>
        <taxon>Cirripedia</taxon>
        <taxon>Thoracica</taxon>
        <taxon>Thoracicalcarea</taxon>
        <taxon>Balanomorpha</taxon>
        <taxon>Balanoidea</taxon>
        <taxon>Balanidae</taxon>
        <taxon>Amphibalaninae</taxon>
        <taxon>Amphibalanus</taxon>
    </lineage>
</organism>
<dbReference type="InterPro" id="IPR035914">
    <property type="entry name" value="Sperma_CUB_dom_sf"/>
</dbReference>
<dbReference type="EMBL" id="VIIS01000880">
    <property type="protein sequence ID" value="KAF0304047.1"/>
    <property type="molecule type" value="Genomic_DNA"/>
</dbReference>
<reference evidence="5 6" key="1">
    <citation type="submission" date="2019-07" db="EMBL/GenBank/DDBJ databases">
        <title>Draft genome assembly of a fouling barnacle, Amphibalanus amphitrite (Darwin, 1854): The first reference genome for Thecostraca.</title>
        <authorList>
            <person name="Kim W."/>
        </authorList>
    </citation>
    <scope>NUCLEOTIDE SEQUENCE [LARGE SCALE GENOMIC DNA]</scope>
    <source>
        <strain evidence="5">SNU_AA5</strain>
        <tissue evidence="5">Soma without cirri and trophi</tissue>
    </source>
</reference>
<dbReference type="Pfam" id="PF26080">
    <property type="entry name" value="CUB_animal"/>
    <property type="match status" value="2"/>
</dbReference>
<protein>
    <recommendedName>
        <fullName evidence="4">CUB domain-containing protein</fullName>
    </recommendedName>
</protein>
<keyword evidence="1 2" id="KW-1015">Disulfide bond</keyword>
<dbReference type="Proteomes" id="UP000440578">
    <property type="component" value="Unassembled WGS sequence"/>
</dbReference>
<accession>A0A6A4W8G3</accession>
<dbReference type="AlphaFoldDB" id="A0A6A4W8G3"/>
<dbReference type="OrthoDB" id="2105077at2759"/>
<dbReference type="PANTHER" id="PTHR33236:SF6">
    <property type="entry name" value="CUB DOMAIN-CONTAINING PROTEIN"/>
    <property type="match status" value="1"/>
</dbReference>
<dbReference type="InterPro" id="IPR000859">
    <property type="entry name" value="CUB_dom"/>
</dbReference>